<evidence type="ECO:0000256" key="6">
    <source>
        <dbReference type="ARBA" id="ARBA00023098"/>
    </source>
</evidence>
<dbReference type="Pfam" id="PF01553">
    <property type="entry name" value="Acyltransferase"/>
    <property type="match status" value="1"/>
</dbReference>
<name>A0A0D9YRR1_9ORYZ</name>
<reference evidence="11" key="2">
    <citation type="submission" date="2018-05" db="EMBL/GenBank/DDBJ databases">
        <title>OgluRS3 (Oryza glumaepatula Reference Sequence Version 3).</title>
        <authorList>
            <person name="Zhang J."/>
            <person name="Kudrna D."/>
            <person name="Lee S."/>
            <person name="Talag J."/>
            <person name="Welchert J."/>
            <person name="Wing R.A."/>
        </authorList>
    </citation>
    <scope>NUCLEOTIDE SEQUENCE [LARGE SCALE GENOMIC DNA]</scope>
</reference>
<dbReference type="EnsemblPlants" id="OGLUM02G15350.1">
    <property type="protein sequence ID" value="OGLUM02G15350.1"/>
    <property type="gene ID" value="OGLUM02G15350"/>
</dbReference>
<dbReference type="HOGENOM" id="CLU_1263263_0_0_1"/>
<dbReference type="eggNOG" id="KOG2898">
    <property type="taxonomic scope" value="Eukaryota"/>
</dbReference>
<reference evidence="11" key="1">
    <citation type="submission" date="2015-04" db="UniProtKB">
        <authorList>
            <consortium name="EnsemblPlants"/>
        </authorList>
    </citation>
    <scope>IDENTIFICATION</scope>
</reference>
<comment type="similarity">
    <text evidence="2">Belongs to the 1-acyl-sn-glycerol-3-phosphate acyltransferase family.</text>
</comment>
<organism evidence="11">
    <name type="scientific">Oryza glumipatula</name>
    <dbReference type="NCBI Taxonomy" id="40148"/>
    <lineage>
        <taxon>Eukaryota</taxon>
        <taxon>Viridiplantae</taxon>
        <taxon>Streptophyta</taxon>
        <taxon>Embryophyta</taxon>
        <taxon>Tracheophyta</taxon>
        <taxon>Spermatophyta</taxon>
        <taxon>Magnoliopsida</taxon>
        <taxon>Liliopsida</taxon>
        <taxon>Poales</taxon>
        <taxon>Poaceae</taxon>
        <taxon>BOP clade</taxon>
        <taxon>Oryzoideae</taxon>
        <taxon>Oryzeae</taxon>
        <taxon>Oryzinae</taxon>
        <taxon>Oryza</taxon>
    </lineage>
</organism>
<evidence type="ECO:0000256" key="1">
    <source>
        <dbReference type="ARBA" id="ARBA00004370"/>
    </source>
</evidence>
<evidence type="ECO:0000256" key="4">
    <source>
        <dbReference type="ARBA" id="ARBA00022692"/>
    </source>
</evidence>
<dbReference type="GO" id="GO:0019432">
    <property type="term" value="P:triglyceride biosynthetic process"/>
    <property type="evidence" value="ECO:0007669"/>
    <property type="project" value="TreeGrafter"/>
</dbReference>
<keyword evidence="3" id="KW-0808">Transferase</keyword>
<dbReference type="GO" id="GO:0004366">
    <property type="term" value="F:glycerol-3-phosphate O-acyltransferase activity"/>
    <property type="evidence" value="ECO:0007669"/>
    <property type="project" value="TreeGrafter"/>
</dbReference>
<keyword evidence="12" id="KW-1185">Reference proteome</keyword>
<dbReference type="Proteomes" id="UP000026961">
    <property type="component" value="Chromosome 2"/>
</dbReference>
<dbReference type="STRING" id="40148.A0A0D9YRR1"/>
<evidence type="ECO:0000256" key="8">
    <source>
        <dbReference type="ARBA" id="ARBA00023315"/>
    </source>
</evidence>
<keyword evidence="6" id="KW-0443">Lipid metabolism</keyword>
<keyword evidence="7" id="KW-0472">Membrane</keyword>
<proteinExistence type="inferred from homology"/>
<dbReference type="Gramene" id="OGLUM02G15350.1">
    <property type="protein sequence ID" value="OGLUM02G15350.1"/>
    <property type="gene ID" value="OGLUM02G15350"/>
</dbReference>
<accession>A0A0D9YRR1</accession>
<keyword evidence="8" id="KW-0012">Acyltransferase</keyword>
<evidence type="ECO:0000313" key="12">
    <source>
        <dbReference type="Proteomes" id="UP000026961"/>
    </source>
</evidence>
<protein>
    <recommendedName>
        <fullName evidence="10">Phospholipid/glycerol acyltransferase domain-containing protein</fullName>
    </recommendedName>
</protein>
<sequence length="227" mass="25212">MPLLPSSASRASRSSLSVPLSAHGGPSPSGPVDAVGCPTPPRETMPSPSLWARRTLSSVHAASRPSGKKRNRRCGGADTHTTSFDHVLVIDTVEFDPFTAITGNVDIAKSYLKTFWLHSNKKFPASLTTSGGYNLQEHVQLPDNNPLLIFPEGTCVNNRYTVMFKKAAFELGCIIRKMIWEKNIYMCGREVEDICMCHFEYHEETHADVHQTRFGISLQTTLEDPRH</sequence>
<evidence type="ECO:0000259" key="10">
    <source>
        <dbReference type="Pfam" id="PF01553"/>
    </source>
</evidence>
<feature type="domain" description="Phospholipid/glycerol acyltransferase" evidence="10">
    <location>
        <begin position="141"/>
        <end position="171"/>
    </location>
</feature>
<evidence type="ECO:0000256" key="5">
    <source>
        <dbReference type="ARBA" id="ARBA00022989"/>
    </source>
</evidence>
<keyword evidence="4" id="KW-0812">Transmembrane</keyword>
<evidence type="ECO:0000256" key="7">
    <source>
        <dbReference type="ARBA" id="ARBA00023136"/>
    </source>
</evidence>
<evidence type="ECO:0000256" key="3">
    <source>
        <dbReference type="ARBA" id="ARBA00022679"/>
    </source>
</evidence>
<evidence type="ECO:0000256" key="2">
    <source>
        <dbReference type="ARBA" id="ARBA00008655"/>
    </source>
</evidence>
<dbReference type="GO" id="GO:0016020">
    <property type="term" value="C:membrane"/>
    <property type="evidence" value="ECO:0007669"/>
    <property type="project" value="UniProtKB-SubCell"/>
</dbReference>
<comment type="subcellular location">
    <subcellularLocation>
        <location evidence="1">Membrane</location>
    </subcellularLocation>
</comment>
<dbReference type="InterPro" id="IPR002123">
    <property type="entry name" value="Plipid/glycerol_acylTrfase"/>
</dbReference>
<dbReference type="PANTHER" id="PTHR23063:SF2">
    <property type="entry name" value="GLYCEROL-3-PHOSPHATE ACYLTRANSFERASE 4, ISOFORM D-RELATED"/>
    <property type="match status" value="1"/>
</dbReference>
<evidence type="ECO:0000256" key="9">
    <source>
        <dbReference type="SAM" id="MobiDB-lite"/>
    </source>
</evidence>
<dbReference type="PANTHER" id="PTHR23063">
    <property type="entry name" value="PHOSPHOLIPID ACYLTRANSFERASE"/>
    <property type="match status" value="1"/>
</dbReference>
<feature type="compositionally biased region" description="Low complexity" evidence="9">
    <location>
        <begin position="1"/>
        <end position="22"/>
    </location>
</feature>
<evidence type="ECO:0000313" key="11">
    <source>
        <dbReference type="EnsemblPlants" id="OGLUM02G15350.1"/>
    </source>
</evidence>
<feature type="region of interest" description="Disordered" evidence="9">
    <location>
        <begin position="1"/>
        <end position="77"/>
    </location>
</feature>
<keyword evidence="5" id="KW-1133">Transmembrane helix</keyword>
<dbReference type="AlphaFoldDB" id="A0A0D9YRR1"/>
<dbReference type="GO" id="GO:0005783">
    <property type="term" value="C:endoplasmic reticulum"/>
    <property type="evidence" value="ECO:0007669"/>
    <property type="project" value="TreeGrafter"/>
</dbReference>